<feature type="domain" description="Hint" evidence="2">
    <location>
        <begin position="523"/>
        <end position="568"/>
    </location>
</feature>
<organism evidence="4 5">
    <name type="scientific">Candidatus Marithioploca araucensis</name>
    <dbReference type="NCBI Taxonomy" id="70273"/>
    <lineage>
        <taxon>Bacteria</taxon>
        <taxon>Pseudomonadati</taxon>
        <taxon>Pseudomonadota</taxon>
        <taxon>Gammaproteobacteria</taxon>
        <taxon>Thiotrichales</taxon>
        <taxon>Thiotrichaceae</taxon>
        <taxon>Candidatus Marithioploca</taxon>
    </lineage>
</organism>
<dbReference type="InterPro" id="IPR003587">
    <property type="entry name" value="Hint_dom_N"/>
</dbReference>
<dbReference type="Pfam" id="PF25023">
    <property type="entry name" value="TEN_YD-shell"/>
    <property type="match status" value="1"/>
</dbReference>
<keyword evidence="5" id="KW-1185">Reference proteome</keyword>
<comment type="caution">
    <text evidence="4">The sequence shown here is derived from an EMBL/GenBank/DDBJ whole genome shotgun (WGS) entry which is preliminary data.</text>
</comment>
<name>A0ABT7VT18_9GAMM</name>
<accession>A0ABT7VT18</accession>
<dbReference type="PROSITE" id="PS50818">
    <property type="entry name" value="INTEIN_C_TER"/>
    <property type="match status" value="1"/>
</dbReference>
<dbReference type="InterPro" id="IPR022385">
    <property type="entry name" value="Rhs_assc_core"/>
</dbReference>
<reference evidence="4" key="1">
    <citation type="submission" date="2023-06" db="EMBL/GenBank/DDBJ databases">
        <title>Uncultivated large filamentous bacteria from sulfidic sediments reveal new species and different genomic features in energy metabolism and defense.</title>
        <authorList>
            <person name="Fonseca A."/>
        </authorList>
    </citation>
    <scope>NUCLEOTIDE SEQUENCE</scope>
    <source>
        <strain evidence="4">HSG4</strain>
    </source>
</reference>
<keyword evidence="1" id="KW-0677">Repeat</keyword>
<sequence>MHLFSFPSRLKFFSRSQTLFGNAFLDAERRTVSFTRAPNNGQLKGTTLGQVRTDLTYNPFGELQSETASYEGNSLYHVEYTRDKLGRITDKTEIIKGTTTPYHYEYDLTSRLVLVEVDSSVTKYRYDENGNRTHVNEVRNATYDNQDRLLQYENISYTYTANGELQTKTENGQTTRYTYDVLTNLTKVELPNGDQIEYVVDGKDRRVGKKVNGVLTEAYLYQGDVNPVAALNNQGEVIAQYVYASQDHVPDYLITDNATYRLVTDDLGTVRLVVDINTGDIVQRLDYDVWGNILVDTNPGFQPFGYVGGLYEPKTGLTRFGARDYDPKIGRWTAQDPIGHASQDTNLYTYVYNDPVNNVDPSGLFLNLFVGCAAGAGIELIWQMLVDGKSLACVNWSSVATEALSGCAGNMGASKLAKLLKKMFGCNSFTAETLVHTENGLKPISEIKVGDKVLSYDERAETTSDQSVMAVIQGEKPYQILKITLDSGESIEATAEHPFYIKGKGWNPASSLKVGQALQLHNGTTVVVKEIDTSIRLEKVYNLTVANTHNYFVGVDGVLVHNCDLGKKAKNILGDLIDSANDTARDAIKKRGGGGSQINRLRTDYADKTLGELAQLAADGDKEAKTDLKIVKQASKKAQKYGGK</sequence>
<evidence type="ECO:0000313" key="4">
    <source>
        <dbReference type="EMBL" id="MDM8562715.1"/>
    </source>
</evidence>
<dbReference type="Gene3D" id="2.170.16.10">
    <property type="entry name" value="Hedgehog/Intein (Hint) domain"/>
    <property type="match status" value="1"/>
</dbReference>
<dbReference type="InterPro" id="IPR050708">
    <property type="entry name" value="T6SS_VgrG/RHS"/>
</dbReference>
<dbReference type="InterPro" id="IPR003586">
    <property type="entry name" value="Hint_dom_C"/>
</dbReference>
<dbReference type="NCBIfam" id="TIGR01445">
    <property type="entry name" value="intein_Nterm"/>
    <property type="match status" value="1"/>
</dbReference>
<dbReference type="Gene3D" id="2.180.10.10">
    <property type="entry name" value="RHS repeat-associated core"/>
    <property type="match status" value="1"/>
</dbReference>
<dbReference type="NCBIfam" id="TIGR03696">
    <property type="entry name" value="Rhs_assc_core"/>
    <property type="match status" value="1"/>
</dbReference>
<evidence type="ECO:0000256" key="1">
    <source>
        <dbReference type="ARBA" id="ARBA00022737"/>
    </source>
</evidence>
<dbReference type="PANTHER" id="PTHR32305">
    <property type="match status" value="1"/>
</dbReference>
<dbReference type="PANTHER" id="PTHR32305:SF15">
    <property type="entry name" value="PROTEIN RHSA-RELATED"/>
    <property type="match status" value="1"/>
</dbReference>
<dbReference type="InterPro" id="IPR006141">
    <property type="entry name" value="Intein_N"/>
</dbReference>
<dbReference type="Pfam" id="PF07591">
    <property type="entry name" value="PT-HINT"/>
    <property type="match status" value="1"/>
</dbReference>
<dbReference type="EMBL" id="JAUCGM010000259">
    <property type="protein sequence ID" value="MDM8562715.1"/>
    <property type="molecule type" value="Genomic_DNA"/>
</dbReference>
<proteinExistence type="predicted"/>
<protein>
    <submittedName>
        <fullName evidence="4">Polymorphic toxin-type HINT domain-containing protein</fullName>
    </submittedName>
</protein>
<evidence type="ECO:0000313" key="5">
    <source>
        <dbReference type="Proteomes" id="UP001171945"/>
    </source>
</evidence>
<feature type="domain" description="Hint" evidence="3">
    <location>
        <begin position="426"/>
        <end position="522"/>
    </location>
</feature>
<dbReference type="InterPro" id="IPR030934">
    <property type="entry name" value="Intein_C"/>
</dbReference>
<dbReference type="SMART" id="SM00306">
    <property type="entry name" value="HintN"/>
    <property type="match status" value="1"/>
</dbReference>
<dbReference type="PROSITE" id="PS50817">
    <property type="entry name" value="INTEIN_N_TER"/>
    <property type="match status" value="1"/>
</dbReference>
<dbReference type="NCBIfam" id="TIGR01443">
    <property type="entry name" value="intein_Cterm"/>
    <property type="match status" value="1"/>
</dbReference>
<dbReference type="Proteomes" id="UP001171945">
    <property type="component" value="Unassembled WGS sequence"/>
</dbReference>
<gene>
    <name evidence="4" type="ORF">QUF54_05110</name>
</gene>
<evidence type="ECO:0000259" key="2">
    <source>
        <dbReference type="SMART" id="SM00305"/>
    </source>
</evidence>
<dbReference type="SUPFAM" id="SSF51294">
    <property type="entry name" value="Hedgehog/intein (Hint) domain"/>
    <property type="match status" value="1"/>
</dbReference>
<dbReference type="CDD" id="cd00081">
    <property type="entry name" value="Hint"/>
    <property type="match status" value="1"/>
</dbReference>
<dbReference type="SMART" id="SM00305">
    <property type="entry name" value="HintC"/>
    <property type="match status" value="1"/>
</dbReference>
<evidence type="ECO:0000259" key="3">
    <source>
        <dbReference type="SMART" id="SM00306"/>
    </source>
</evidence>
<dbReference type="InterPro" id="IPR036844">
    <property type="entry name" value="Hint_dom_sf"/>
</dbReference>
<dbReference type="InterPro" id="IPR056823">
    <property type="entry name" value="TEN-like_YD-shell"/>
</dbReference>